<proteinExistence type="predicted"/>
<keyword evidence="9" id="KW-1185">Reference proteome</keyword>
<feature type="domain" description="TF-B3" evidence="7">
    <location>
        <begin position="442"/>
        <end position="552"/>
    </location>
</feature>
<keyword evidence="5" id="KW-0539">Nucleus</keyword>
<dbReference type="PANTHER" id="PTHR31920">
    <property type="entry name" value="B3 DOMAIN-CONTAINING"/>
    <property type="match status" value="1"/>
</dbReference>
<dbReference type="InterPro" id="IPR015300">
    <property type="entry name" value="DNA-bd_pseudobarrel_sf"/>
</dbReference>
<name>A0ABU6QBF0_9FABA</name>
<dbReference type="InterPro" id="IPR050655">
    <property type="entry name" value="Plant_B3_domain"/>
</dbReference>
<comment type="subcellular location">
    <subcellularLocation>
        <location evidence="1">Nucleus</location>
    </subcellularLocation>
</comment>
<evidence type="ECO:0000313" key="8">
    <source>
        <dbReference type="EMBL" id="MED6108574.1"/>
    </source>
</evidence>
<feature type="region of interest" description="Disordered" evidence="6">
    <location>
        <begin position="355"/>
        <end position="378"/>
    </location>
</feature>
<evidence type="ECO:0000256" key="2">
    <source>
        <dbReference type="ARBA" id="ARBA00023015"/>
    </source>
</evidence>
<sequence length="552" mass="62450">MRRLALVCEDCAGNCVLVHGEEKKSSLLASSFFKIMLDSDFSTIMYLPAKFKPTVAALVNKKVILDDKNGKKWKVTLSEVSGHLAFKEGWNKFSSDHGLEHGDFLVFHHITDVLFYVDIYDTSGCQKLCPSDRRTKTKRRRDSTGSPVRDVMLPTQDQNIRVVSEPKATKTYSRNKVFGVGGTLNNLENVSKHAKSNGGVQSMSTPKNYENTWKITTTDSRVSPVDNRLGTNPVDAILCDNVPSFEERLLRGAAPYLSEAELSGKMDSIRNTERRTCNNISTSKVGERKENNVTSLKREVKECQYAQGLESDLVTMSKGKHGLQNGGCPNTKHNGIPSVSNAIQNGEISKKIKKEPVNRNPSEKSTFKDKASAEGEMSKRIKKEQHMDMNYNVSKFKYELEAKDIEVPKGLPKVIKKEFEQSSLKPDQDDHNNVDDDNVQLAKPVRCVVPDDNDKFLKLPAHLHRCRNYKSNRMVVILQDPQRRLWPVLYHDLESYDLLDDDPDRYSAIGFHALVKGWSQFRRANNIQSGDVCTFELKEEPKHIFSVDIVHN</sequence>
<feature type="domain" description="TF-B3" evidence="7">
    <location>
        <begin position="30"/>
        <end position="123"/>
    </location>
</feature>
<reference evidence="8 9" key="1">
    <citation type="journal article" date="2023" name="Plants (Basel)">
        <title>Bridging the Gap: Combining Genomics and Transcriptomics Approaches to Understand Stylosanthes scabra, an Orphan Legume from the Brazilian Caatinga.</title>
        <authorList>
            <person name="Ferreira-Neto J.R.C."/>
            <person name="da Silva M.D."/>
            <person name="Binneck E."/>
            <person name="de Melo N.F."/>
            <person name="da Silva R.H."/>
            <person name="de Melo A.L.T.M."/>
            <person name="Pandolfi V."/>
            <person name="Bustamante F.O."/>
            <person name="Brasileiro-Vidal A.C."/>
            <person name="Benko-Iseppon A.M."/>
        </authorList>
    </citation>
    <scope>NUCLEOTIDE SEQUENCE [LARGE SCALE GENOMIC DNA]</scope>
    <source>
        <tissue evidence="8">Leaves</tissue>
    </source>
</reference>
<dbReference type="Pfam" id="PF02362">
    <property type="entry name" value="B3"/>
    <property type="match status" value="2"/>
</dbReference>
<gene>
    <name evidence="8" type="ORF">PIB30_025397</name>
</gene>
<evidence type="ECO:0000256" key="3">
    <source>
        <dbReference type="ARBA" id="ARBA00023125"/>
    </source>
</evidence>
<dbReference type="PANTHER" id="PTHR31920:SF132">
    <property type="entry name" value="TF-B3 DOMAIN-CONTAINING PROTEIN"/>
    <property type="match status" value="1"/>
</dbReference>
<dbReference type="Proteomes" id="UP001341840">
    <property type="component" value="Unassembled WGS sequence"/>
</dbReference>
<evidence type="ECO:0000256" key="5">
    <source>
        <dbReference type="ARBA" id="ARBA00023242"/>
    </source>
</evidence>
<comment type="caution">
    <text evidence="8">The sequence shown here is derived from an EMBL/GenBank/DDBJ whole genome shotgun (WGS) entry which is preliminary data.</text>
</comment>
<evidence type="ECO:0000256" key="4">
    <source>
        <dbReference type="ARBA" id="ARBA00023163"/>
    </source>
</evidence>
<keyword evidence="4" id="KW-0804">Transcription</keyword>
<dbReference type="SUPFAM" id="SSF101936">
    <property type="entry name" value="DNA-binding pseudobarrel domain"/>
    <property type="match status" value="2"/>
</dbReference>
<evidence type="ECO:0000259" key="7">
    <source>
        <dbReference type="PROSITE" id="PS50863"/>
    </source>
</evidence>
<dbReference type="CDD" id="cd10017">
    <property type="entry name" value="B3_DNA"/>
    <property type="match status" value="2"/>
</dbReference>
<protein>
    <recommendedName>
        <fullName evidence="7">TF-B3 domain-containing protein</fullName>
    </recommendedName>
</protein>
<evidence type="ECO:0000256" key="1">
    <source>
        <dbReference type="ARBA" id="ARBA00004123"/>
    </source>
</evidence>
<evidence type="ECO:0000313" key="9">
    <source>
        <dbReference type="Proteomes" id="UP001341840"/>
    </source>
</evidence>
<keyword evidence="2" id="KW-0805">Transcription regulation</keyword>
<feature type="region of interest" description="Disordered" evidence="6">
    <location>
        <begin position="132"/>
        <end position="151"/>
    </location>
</feature>
<dbReference type="PROSITE" id="PS50863">
    <property type="entry name" value="B3"/>
    <property type="match status" value="2"/>
</dbReference>
<organism evidence="8 9">
    <name type="scientific">Stylosanthes scabra</name>
    <dbReference type="NCBI Taxonomy" id="79078"/>
    <lineage>
        <taxon>Eukaryota</taxon>
        <taxon>Viridiplantae</taxon>
        <taxon>Streptophyta</taxon>
        <taxon>Embryophyta</taxon>
        <taxon>Tracheophyta</taxon>
        <taxon>Spermatophyta</taxon>
        <taxon>Magnoliopsida</taxon>
        <taxon>eudicotyledons</taxon>
        <taxon>Gunneridae</taxon>
        <taxon>Pentapetalae</taxon>
        <taxon>rosids</taxon>
        <taxon>fabids</taxon>
        <taxon>Fabales</taxon>
        <taxon>Fabaceae</taxon>
        <taxon>Papilionoideae</taxon>
        <taxon>50 kb inversion clade</taxon>
        <taxon>dalbergioids sensu lato</taxon>
        <taxon>Dalbergieae</taxon>
        <taxon>Pterocarpus clade</taxon>
        <taxon>Stylosanthes</taxon>
    </lineage>
</organism>
<accession>A0ABU6QBF0</accession>
<dbReference type="SMART" id="SM01019">
    <property type="entry name" value="B3"/>
    <property type="match status" value="2"/>
</dbReference>
<dbReference type="InterPro" id="IPR003340">
    <property type="entry name" value="B3_DNA-bd"/>
</dbReference>
<keyword evidence="3" id="KW-0238">DNA-binding</keyword>
<evidence type="ECO:0000256" key="6">
    <source>
        <dbReference type="SAM" id="MobiDB-lite"/>
    </source>
</evidence>
<dbReference type="Gene3D" id="2.40.330.10">
    <property type="entry name" value="DNA-binding pseudobarrel domain"/>
    <property type="match status" value="2"/>
</dbReference>
<dbReference type="EMBL" id="JASCZI010000093">
    <property type="protein sequence ID" value="MED6108574.1"/>
    <property type="molecule type" value="Genomic_DNA"/>
</dbReference>